<accession>A0ABM8ANZ9</accession>
<sequence length="244" mass="26558">MFKLAVSLIALALLFCAQPASAFVPDDEELAALLQKSYGPLASWEADVTFPGHYGVSVNVNFARGKWRQEWRAGDTAVGVGQAGSVIAACTADGFALSPLFVWMVPDPLTAWRSWGVDCAIRSYGFCGDAPCIMLGAEPGDDRTPAVHLDNEDMAPLLVRYAVDGKRISVAYSDYKTLGGYRVPQKVLLTVDGETLEMSVKWKSVMKADGEELYARDSVPPVPCAEPPAPFAFLRDNFRYPSIR</sequence>
<evidence type="ECO:0000313" key="2">
    <source>
        <dbReference type="EMBL" id="BDQ33105.1"/>
    </source>
</evidence>
<keyword evidence="1" id="KW-0732">Signal</keyword>
<protein>
    <recommendedName>
        <fullName evidence="4">Outer membrane lipoprotein-sorting protein</fullName>
    </recommendedName>
</protein>
<dbReference type="Proteomes" id="UP001061361">
    <property type="component" value="Chromosome"/>
</dbReference>
<evidence type="ECO:0000313" key="3">
    <source>
        <dbReference type="Proteomes" id="UP001061361"/>
    </source>
</evidence>
<organism evidence="2 3">
    <name type="scientific">Pseudodesulfovibrio portus</name>
    <dbReference type="NCBI Taxonomy" id="231439"/>
    <lineage>
        <taxon>Bacteria</taxon>
        <taxon>Pseudomonadati</taxon>
        <taxon>Thermodesulfobacteriota</taxon>
        <taxon>Desulfovibrionia</taxon>
        <taxon>Desulfovibrionales</taxon>
        <taxon>Desulfovibrionaceae</taxon>
    </lineage>
</organism>
<proteinExistence type="predicted"/>
<evidence type="ECO:0008006" key="4">
    <source>
        <dbReference type="Google" id="ProtNLM"/>
    </source>
</evidence>
<name>A0ABM8ANZ9_9BACT</name>
<keyword evidence="3" id="KW-1185">Reference proteome</keyword>
<feature type="signal peptide" evidence="1">
    <location>
        <begin position="1"/>
        <end position="22"/>
    </location>
</feature>
<reference evidence="2" key="1">
    <citation type="submission" date="2022-08" db="EMBL/GenBank/DDBJ databases">
        <title>Genome Sequence of the sulphate-reducing bacterium, Pseudodesulfovibrio portus JCM14722.</title>
        <authorList>
            <person name="Kondo R."/>
            <person name="Kataoka T."/>
        </authorList>
    </citation>
    <scope>NUCLEOTIDE SEQUENCE</scope>
    <source>
        <strain evidence="2">JCM 14722</strain>
    </source>
</reference>
<dbReference type="RefSeq" id="WP_264983163.1">
    <property type="nucleotide sequence ID" value="NZ_AP026708.1"/>
</dbReference>
<dbReference type="EMBL" id="AP026708">
    <property type="protein sequence ID" value="BDQ33105.1"/>
    <property type="molecule type" value="Genomic_DNA"/>
</dbReference>
<feature type="chain" id="PRO_5046495417" description="Outer membrane lipoprotein-sorting protein" evidence="1">
    <location>
        <begin position="23"/>
        <end position="244"/>
    </location>
</feature>
<gene>
    <name evidence="2" type="ORF">JCM14722_06470</name>
</gene>
<evidence type="ECO:0000256" key="1">
    <source>
        <dbReference type="SAM" id="SignalP"/>
    </source>
</evidence>